<proteinExistence type="predicted"/>
<evidence type="ECO:0000313" key="2">
    <source>
        <dbReference type="Proteomes" id="UP000798602"/>
    </source>
</evidence>
<accession>A0ABW9ZAM0</accession>
<sequence length="69" mass="8315">MNRIVPAFLASEASGHFSAFGFSILLRKSPQNSYHLSRRFGTWLWEKRLFYQETFGYCQTYKFLYRSYL</sequence>
<dbReference type="Proteomes" id="UP000798602">
    <property type="component" value="Unassembled WGS sequence"/>
</dbReference>
<dbReference type="EMBL" id="JAABLM010000003">
    <property type="protein sequence ID" value="NBL64362.1"/>
    <property type="molecule type" value="Genomic_DNA"/>
</dbReference>
<dbReference type="RefSeq" id="WP_166536184.1">
    <property type="nucleotide sequence ID" value="NZ_JAABLM010000003.1"/>
</dbReference>
<name>A0ABW9ZAM0_9FLAO</name>
<gene>
    <name evidence="1" type="ORF">GV828_03990</name>
</gene>
<keyword evidence="2" id="KW-1185">Reference proteome</keyword>
<reference evidence="2" key="1">
    <citation type="submission" date="2020-01" db="EMBL/GenBank/DDBJ databases">
        <title>Sphingomonas sp. strain CSW-10.</title>
        <authorList>
            <person name="Chen W.-M."/>
        </authorList>
    </citation>
    <scope>NUCLEOTIDE SEQUENCE [LARGE SCALE GENOMIC DNA]</scope>
    <source>
        <strain evidence="2">NST-5</strain>
    </source>
</reference>
<protein>
    <submittedName>
        <fullName evidence="1">Uncharacterized protein</fullName>
    </submittedName>
</protein>
<evidence type="ECO:0000313" key="1">
    <source>
        <dbReference type="EMBL" id="NBL64362.1"/>
    </source>
</evidence>
<organism evidence="1 2">
    <name type="scientific">Flavobacterium ichthyis</name>
    <dbReference type="NCBI Taxonomy" id="2698827"/>
    <lineage>
        <taxon>Bacteria</taxon>
        <taxon>Pseudomonadati</taxon>
        <taxon>Bacteroidota</taxon>
        <taxon>Flavobacteriia</taxon>
        <taxon>Flavobacteriales</taxon>
        <taxon>Flavobacteriaceae</taxon>
        <taxon>Flavobacterium</taxon>
    </lineage>
</organism>
<comment type="caution">
    <text evidence="1">The sequence shown here is derived from an EMBL/GenBank/DDBJ whole genome shotgun (WGS) entry which is preliminary data.</text>
</comment>